<evidence type="ECO:0000313" key="1">
    <source>
        <dbReference type="Ensembl" id="ENSSMRP00000030505.1"/>
    </source>
</evidence>
<organism evidence="1 2">
    <name type="scientific">Salvator merianae</name>
    <name type="common">Argentine black and white tegu</name>
    <name type="synonym">Tupinambis merianae</name>
    <dbReference type="NCBI Taxonomy" id="96440"/>
    <lineage>
        <taxon>Eukaryota</taxon>
        <taxon>Metazoa</taxon>
        <taxon>Chordata</taxon>
        <taxon>Craniata</taxon>
        <taxon>Vertebrata</taxon>
        <taxon>Euteleostomi</taxon>
        <taxon>Lepidosauria</taxon>
        <taxon>Squamata</taxon>
        <taxon>Bifurcata</taxon>
        <taxon>Unidentata</taxon>
        <taxon>Episquamata</taxon>
        <taxon>Laterata</taxon>
        <taxon>Teiioidea</taxon>
        <taxon>Teiidae</taxon>
        <taxon>Salvator</taxon>
    </lineage>
</organism>
<accession>A0A8D0EFN1</accession>
<name>A0A8D0EFN1_SALMN</name>
<evidence type="ECO:0000313" key="2">
    <source>
        <dbReference type="Proteomes" id="UP000694421"/>
    </source>
</evidence>
<dbReference type="Ensembl" id="ENSSMRT00000035589.1">
    <property type="protein sequence ID" value="ENSSMRP00000030505.1"/>
    <property type="gene ID" value="ENSSMRG00000023388.1"/>
</dbReference>
<keyword evidence="2" id="KW-1185">Reference proteome</keyword>
<dbReference type="Proteomes" id="UP000694421">
    <property type="component" value="Unplaced"/>
</dbReference>
<proteinExistence type="predicted"/>
<dbReference type="AlphaFoldDB" id="A0A8D0EFN1"/>
<sequence>ISQIIVFYLIYLINTTKFELMKSINTSCWRGCSKFPTYFHMLQECNKIATIWKTIQHLYKWLSSFICSSPSLGRRGGAKTPVSNSDWLDGRRPSNELIWVRFAQSSTQIAQTSNLICRGVFKDFQWNSMEFLRAGEGWMIAELSGPRKQSLMLVYLEDFGPFV</sequence>
<reference evidence="1" key="2">
    <citation type="submission" date="2025-09" db="UniProtKB">
        <authorList>
            <consortium name="Ensembl"/>
        </authorList>
    </citation>
    <scope>IDENTIFICATION</scope>
</reference>
<reference evidence="1" key="1">
    <citation type="submission" date="2025-08" db="UniProtKB">
        <authorList>
            <consortium name="Ensembl"/>
        </authorList>
    </citation>
    <scope>IDENTIFICATION</scope>
</reference>
<protein>
    <submittedName>
        <fullName evidence="1">Uncharacterized protein</fullName>
    </submittedName>
</protein>